<feature type="region of interest" description="Disordered" evidence="1">
    <location>
        <begin position="72"/>
        <end position="137"/>
    </location>
</feature>
<keyword evidence="2" id="KW-0732">Signal</keyword>
<accession>A0AAD9LDF1</accession>
<protein>
    <submittedName>
        <fullName evidence="3">Uncharacterized protein</fullName>
    </submittedName>
</protein>
<evidence type="ECO:0000313" key="3">
    <source>
        <dbReference type="EMBL" id="KAK1932618.1"/>
    </source>
</evidence>
<sequence>MNTYKILNVTALSLLVAAFHGQYVSCDYVKGRKAAKAEKPPEKVHNLSSFKFIIDPNVPLPEEHDDIDVANKKPLKKAEAGKKVNETAASTAKASASSGTPTKPTEKPKPMINFMRAQRLYDPDEPSSDSGVQKKAE</sequence>
<feature type="signal peptide" evidence="2">
    <location>
        <begin position="1"/>
        <end position="26"/>
    </location>
</feature>
<organism evidence="3 4">
    <name type="scientific">Babesia divergens</name>
    <dbReference type="NCBI Taxonomy" id="32595"/>
    <lineage>
        <taxon>Eukaryota</taxon>
        <taxon>Sar</taxon>
        <taxon>Alveolata</taxon>
        <taxon>Apicomplexa</taxon>
        <taxon>Aconoidasida</taxon>
        <taxon>Piroplasmida</taxon>
        <taxon>Babesiidae</taxon>
        <taxon>Babesia</taxon>
    </lineage>
</organism>
<dbReference type="AlphaFoldDB" id="A0AAD9LDF1"/>
<reference evidence="3" key="2">
    <citation type="submission" date="2021-05" db="EMBL/GenBank/DDBJ databases">
        <authorList>
            <person name="Pain A."/>
        </authorList>
    </citation>
    <scope>NUCLEOTIDE SEQUENCE</scope>
    <source>
        <strain evidence="3">1802A</strain>
    </source>
</reference>
<dbReference type="Proteomes" id="UP001195914">
    <property type="component" value="Unassembled WGS sequence"/>
</dbReference>
<proteinExistence type="predicted"/>
<dbReference type="EMBL" id="JAHBMH010000073">
    <property type="protein sequence ID" value="KAK1932618.1"/>
    <property type="molecule type" value="Genomic_DNA"/>
</dbReference>
<reference evidence="3" key="1">
    <citation type="journal article" date="2014" name="Nucleic Acids Res.">
        <title>The evolutionary dynamics of variant antigen genes in Babesia reveal a history of genomic innovation underlying host-parasite interaction.</title>
        <authorList>
            <person name="Jackson A.P."/>
            <person name="Otto T.D."/>
            <person name="Darby A."/>
            <person name="Ramaprasad A."/>
            <person name="Xia D."/>
            <person name="Echaide I.E."/>
            <person name="Farber M."/>
            <person name="Gahlot S."/>
            <person name="Gamble J."/>
            <person name="Gupta D."/>
            <person name="Gupta Y."/>
            <person name="Jackson L."/>
            <person name="Malandrin L."/>
            <person name="Malas T.B."/>
            <person name="Moussa E."/>
            <person name="Nair M."/>
            <person name="Reid A.J."/>
            <person name="Sanders M."/>
            <person name="Sharma J."/>
            <person name="Tracey A."/>
            <person name="Quail M.A."/>
            <person name="Weir W."/>
            <person name="Wastling J.M."/>
            <person name="Hall N."/>
            <person name="Willadsen P."/>
            <person name="Lingelbach K."/>
            <person name="Shiels B."/>
            <person name="Tait A."/>
            <person name="Berriman M."/>
            <person name="Allred D.R."/>
            <person name="Pain A."/>
        </authorList>
    </citation>
    <scope>NUCLEOTIDE SEQUENCE</scope>
    <source>
        <strain evidence="3">1802A</strain>
    </source>
</reference>
<evidence type="ECO:0000313" key="4">
    <source>
        <dbReference type="Proteomes" id="UP001195914"/>
    </source>
</evidence>
<comment type="caution">
    <text evidence="3">The sequence shown here is derived from an EMBL/GenBank/DDBJ whole genome shotgun (WGS) entry which is preliminary data.</text>
</comment>
<feature type="chain" id="PRO_5042264450" evidence="2">
    <location>
        <begin position="27"/>
        <end position="137"/>
    </location>
</feature>
<evidence type="ECO:0000256" key="1">
    <source>
        <dbReference type="SAM" id="MobiDB-lite"/>
    </source>
</evidence>
<feature type="compositionally biased region" description="Low complexity" evidence="1">
    <location>
        <begin position="87"/>
        <end position="103"/>
    </location>
</feature>
<evidence type="ECO:0000256" key="2">
    <source>
        <dbReference type="SAM" id="SignalP"/>
    </source>
</evidence>
<keyword evidence="4" id="KW-1185">Reference proteome</keyword>
<gene>
    <name evidence="3" type="ORF">X943_000019</name>
</gene>
<feature type="compositionally biased region" description="Basic and acidic residues" evidence="1">
    <location>
        <begin position="72"/>
        <end position="85"/>
    </location>
</feature>
<name>A0AAD9LDF1_BABDI</name>